<name>A0A4Q7VW90_9BURK</name>
<evidence type="ECO:0000313" key="2">
    <source>
        <dbReference type="Proteomes" id="UP000293671"/>
    </source>
</evidence>
<comment type="caution">
    <text evidence="1">The sequence shown here is derived from an EMBL/GenBank/DDBJ whole genome shotgun (WGS) entry which is preliminary data.</text>
</comment>
<reference evidence="1 2" key="1">
    <citation type="submission" date="2019-02" db="EMBL/GenBank/DDBJ databases">
        <title>Genomic Encyclopedia of Type Strains, Phase IV (KMG-IV): sequencing the most valuable type-strain genomes for metagenomic binning, comparative biology and taxonomic classification.</title>
        <authorList>
            <person name="Goeker M."/>
        </authorList>
    </citation>
    <scope>NUCLEOTIDE SEQUENCE [LARGE SCALE GENOMIC DNA]</scope>
    <source>
        <strain evidence="1 2">DSM 19570</strain>
    </source>
</reference>
<keyword evidence="2" id="KW-1185">Reference proteome</keyword>
<evidence type="ECO:0000313" key="1">
    <source>
        <dbReference type="EMBL" id="RZU00992.1"/>
    </source>
</evidence>
<accession>A0A4Q7VW90</accession>
<organism evidence="1 2">
    <name type="scientific">Rivibacter subsaxonicus</name>
    <dbReference type="NCBI Taxonomy" id="457575"/>
    <lineage>
        <taxon>Bacteria</taxon>
        <taxon>Pseudomonadati</taxon>
        <taxon>Pseudomonadota</taxon>
        <taxon>Betaproteobacteria</taxon>
        <taxon>Burkholderiales</taxon>
        <taxon>Rivibacter</taxon>
    </lineage>
</organism>
<dbReference type="RefSeq" id="WP_130431411.1">
    <property type="nucleotide sequence ID" value="NZ_SHKP01000005.1"/>
</dbReference>
<dbReference type="EMBL" id="SHKP01000005">
    <property type="protein sequence ID" value="RZU00992.1"/>
    <property type="molecule type" value="Genomic_DNA"/>
</dbReference>
<dbReference type="Proteomes" id="UP000293671">
    <property type="component" value="Unassembled WGS sequence"/>
</dbReference>
<gene>
    <name evidence="1" type="ORF">EV670_1705</name>
</gene>
<sequence>MKQTPASPLLARALRALENARRIGGAVHADTVLIDLERKLVAAAFGKAVAASGAGKARARR</sequence>
<proteinExistence type="predicted"/>
<dbReference type="AlphaFoldDB" id="A0A4Q7VW90"/>
<protein>
    <submittedName>
        <fullName evidence="1">Uncharacterized protein</fullName>
    </submittedName>
</protein>